<gene>
    <name evidence="2" type="ordered locus">HAH_0386</name>
</gene>
<dbReference type="EMBL" id="CP002921">
    <property type="protein sequence ID" value="AEM56012.1"/>
    <property type="molecule type" value="Genomic_DNA"/>
</dbReference>
<feature type="region of interest" description="Disordered" evidence="1">
    <location>
        <begin position="72"/>
        <end position="91"/>
    </location>
</feature>
<name>G0HSZ3_HALHT</name>
<accession>G0HSZ3</accession>
<evidence type="ECO:0000256" key="1">
    <source>
        <dbReference type="SAM" id="MobiDB-lite"/>
    </source>
</evidence>
<dbReference type="HOGENOM" id="CLU_2419911_0_0_2"/>
<dbReference type="STRING" id="634497.HAH_0386"/>
<reference evidence="2 3" key="1">
    <citation type="journal article" date="2011" name="J. Bacteriol.">
        <title>Complete genome sequence of Haloarcula hispanica, a model haloarchaeon for studying genetics, metabolism, and virus-host interaction.</title>
        <authorList>
            <person name="Liu H."/>
            <person name="Wu Z."/>
            <person name="Li M."/>
            <person name="Zhang F."/>
            <person name="Zheng H."/>
            <person name="Han J."/>
            <person name="Liu J."/>
            <person name="Zhou J."/>
            <person name="Wang S."/>
            <person name="Xiang H."/>
        </authorList>
    </citation>
    <scope>NUCLEOTIDE SEQUENCE [LARGE SCALE GENOMIC DNA]</scope>
    <source>
        <strain evidence="3">ATCC 33960 / DSM 4426 / JCM 8911 / NBRC 102182 / NCIMB 2187 / VKM B-1755</strain>
    </source>
</reference>
<organism evidence="2 3">
    <name type="scientific">Haloarcula hispanica (strain ATCC 33960 / DSM 4426 / JCM 8911 / NBRC 102182 / NCIMB 2187 / VKM B-1755)</name>
    <dbReference type="NCBI Taxonomy" id="634497"/>
    <lineage>
        <taxon>Archaea</taxon>
        <taxon>Methanobacteriati</taxon>
        <taxon>Methanobacteriota</taxon>
        <taxon>Stenosarchaea group</taxon>
        <taxon>Halobacteria</taxon>
        <taxon>Halobacteriales</taxon>
        <taxon>Haloarculaceae</taxon>
        <taxon>Haloarcula</taxon>
    </lineage>
</organism>
<proteinExistence type="predicted"/>
<evidence type="ECO:0000313" key="2">
    <source>
        <dbReference type="EMBL" id="AEM56012.1"/>
    </source>
</evidence>
<dbReference type="KEGG" id="hhi:HAH_0386"/>
<protein>
    <submittedName>
        <fullName evidence="2">Uncharacterized protein</fullName>
    </submittedName>
</protein>
<evidence type="ECO:0000313" key="3">
    <source>
        <dbReference type="Proteomes" id="UP000005629"/>
    </source>
</evidence>
<sequence>MSGHCRPCLCRTRRVRALLTGTHRVRCGKYCHSIAGVVVFADRGALKSFAVHDWSTQYRSVIPMQTIERRDVSGDVRNGADSGPAEGATDV</sequence>
<dbReference type="AlphaFoldDB" id="G0HSZ3"/>
<dbReference type="Proteomes" id="UP000005629">
    <property type="component" value="Chromosome I"/>
</dbReference>